<feature type="region of interest" description="Disordered" evidence="1">
    <location>
        <begin position="693"/>
        <end position="744"/>
    </location>
</feature>
<evidence type="ECO:0000313" key="2">
    <source>
        <dbReference type="Proteomes" id="UP000050795"/>
    </source>
</evidence>
<feature type="compositionally biased region" description="Polar residues" evidence="1">
    <location>
        <begin position="23"/>
        <end position="33"/>
    </location>
</feature>
<feature type="compositionally biased region" description="Basic and acidic residues" evidence="1">
    <location>
        <begin position="507"/>
        <end position="519"/>
    </location>
</feature>
<dbReference type="Proteomes" id="UP000050795">
    <property type="component" value="Unassembled WGS sequence"/>
</dbReference>
<dbReference type="AlphaFoldDB" id="A0AA85JJ89"/>
<feature type="region of interest" description="Disordered" evidence="1">
    <location>
        <begin position="295"/>
        <end position="330"/>
    </location>
</feature>
<feature type="compositionally biased region" description="Polar residues" evidence="1">
    <location>
        <begin position="793"/>
        <end position="811"/>
    </location>
</feature>
<feature type="compositionally biased region" description="Polar residues" evidence="1">
    <location>
        <begin position="305"/>
        <end position="330"/>
    </location>
</feature>
<evidence type="ECO:0000256" key="1">
    <source>
        <dbReference type="SAM" id="MobiDB-lite"/>
    </source>
</evidence>
<reference evidence="3" key="2">
    <citation type="submission" date="2023-11" db="UniProtKB">
        <authorList>
            <consortium name="WormBaseParasite"/>
        </authorList>
    </citation>
    <scope>IDENTIFICATION</scope>
</reference>
<evidence type="ECO:0000313" key="3">
    <source>
        <dbReference type="WBParaSite" id="TREG1_22900.1"/>
    </source>
</evidence>
<name>A0AA85JJ89_TRIRE</name>
<accession>A0AA85JJ89</accession>
<feature type="compositionally biased region" description="Polar residues" evidence="1">
    <location>
        <begin position="521"/>
        <end position="530"/>
    </location>
</feature>
<feature type="region of interest" description="Disordered" evidence="1">
    <location>
        <begin position="779"/>
        <end position="851"/>
    </location>
</feature>
<reference evidence="2" key="1">
    <citation type="submission" date="2022-06" db="EMBL/GenBank/DDBJ databases">
        <authorList>
            <person name="Berger JAMES D."/>
            <person name="Berger JAMES D."/>
        </authorList>
    </citation>
    <scope>NUCLEOTIDE SEQUENCE [LARGE SCALE GENOMIC DNA]</scope>
</reference>
<proteinExistence type="predicted"/>
<dbReference type="WBParaSite" id="TREG1_22900.1">
    <property type="protein sequence ID" value="TREG1_22900.1"/>
    <property type="gene ID" value="TREG1_22900"/>
</dbReference>
<feature type="region of interest" description="Disordered" evidence="1">
    <location>
        <begin position="507"/>
        <end position="530"/>
    </location>
</feature>
<sequence length="851" mass="96397">MNPPKCTCRCTCKSAQHSNMGNVKRNSSCSLQTPGKRKSDQLQSSNPNELHFTAEQQNMILKIEACNREILQEIYRLQSESVKTNDAISLLKEHANVIQTSCLSPRLPQREFPTYPSVVCNKKSSISGSSTSSSGIRDNSSTCVNDDSRVINFTQQTVKRNEDQITRQLELLRDRQCQLMLKIESLKRSRFILVHNMHQLLLAAKMQKTKQGNECCNKKKSDTFCNDCNRETTFPLKNNESDQNEAKYLFNLTNSFHDSTRINPEISRSYVDRECQTVIDSGSRDDFNMTKTDSGISHNLGGFSESEQNPTTIYSNNERSNSTTNPVSNNQTNMSALAMVAAVTAATIFRKTLQQSTSQIANNYSEISGKHDSMCHSYVENKCSSINTENPRWRDYERLETLKKNCLNEVSEADDNHLSQTLFDQLTEIMDRFDLSSPPPPAPNSSLYGFTDINPCSNYADVRYKQNSNLQLKNTSSEEEFDFSLEPDYFQIGQDKSKLPQRISLEHYDAESKRDDEPKPSLNSSDMIRNTGLNVSREKFSDRLLRARQAIDLWECQINRNSYEKGSHVPFPDVGQNQQLKLNSDTKAATLPQVSSSLNANFPTRCNSLTNKSQINERIAPFQGFTSLDTHSKAKTSYQKDNLSTLHPSSSKAMPVQIVKPAVRNQNINNPYKDNDVKQSTKNFENQITNHQTQPLESHQQQTQNNKPNTYVDKTSNNDRRQIKGVLVSENSKGERTSRTSRNPSIQRSVAWVDEVLSHPLSNSSKVEDLDSYEKQEKFNNTTQSEKSHNTSEKSSNNSSQDGERNVSSSTKKSDITRSSRLSALSSAANSTRRLLPNLTNTKLNDRQQYK</sequence>
<keyword evidence="2" id="KW-1185">Reference proteome</keyword>
<feature type="compositionally biased region" description="Polar residues" evidence="1">
    <location>
        <begin position="693"/>
        <end position="715"/>
    </location>
</feature>
<feature type="region of interest" description="Disordered" evidence="1">
    <location>
        <begin position="23"/>
        <end position="45"/>
    </location>
</feature>
<protein>
    <submittedName>
        <fullName evidence="3">PH domain-containing protein</fullName>
    </submittedName>
</protein>
<feature type="compositionally biased region" description="Low complexity" evidence="1">
    <location>
        <begin position="819"/>
        <end position="836"/>
    </location>
</feature>
<organism evidence="2 3">
    <name type="scientific">Trichobilharzia regenti</name>
    <name type="common">Nasal bird schistosome</name>
    <dbReference type="NCBI Taxonomy" id="157069"/>
    <lineage>
        <taxon>Eukaryota</taxon>
        <taxon>Metazoa</taxon>
        <taxon>Spiralia</taxon>
        <taxon>Lophotrochozoa</taxon>
        <taxon>Platyhelminthes</taxon>
        <taxon>Trematoda</taxon>
        <taxon>Digenea</taxon>
        <taxon>Strigeidida</taxon>
        <taxon>Schistosomatoidea</taxon>
        <taxon>Schistosomatidae</taxon>
        <taxon>Trichobilharzia</taxon>
    </lineage>
</organism>